<reference evidence="13" key="1">
    <citation type="submission" date="2021-01" db="EMBL/GenBank/DDBJ databases">
        <title>Description of Breznakiella homolactica.</title>
        <authorList>
            <person name="Song Y."/>
            <person name="Brune A."/>
        </authorList>
    </citation>
    <scope>NUCLEOTIDE SEQUENCE</scope>
    <source>
        <strain evidence="13">RmG30</strain>
    </source>
</reference>
<dbReference type="GO" id="GO:0003735">
    <property type="term" value="F:structural constituent of ribosome"/>
    <property type="evidence" value="ECO:0007669"/>
    <property type="project" value="InterPro"/>
</dbReference>
<dbReference type="Pfam" id="PF03946">
    <property type="entry name" value="Ribosomal_L11_N"/>
    <property type="match status" value="1"/>
</dbReference>
<comment type="similarity">
    <text evidence="1 7 8">Belongs to the universal ribosomal protein uL11 family.</text>
</comment>
<keyword evidence="5 7" id="KW-0689">Ribosomal protein</keyword>
<dbReference type="Pfam" id="PF00298">
    <property type="entry name" value="Ribosomal_L11"/>
    <property type="match status" value="1"/>
</dbReference>
<evidence type="ECO:0000256" key="6">
    <source>
        <dbReference type="ARBA" id="ARBA00023274"/>
    </source>
</evidence>
<dbReference type="SUPFAM" id="SSF46906">
    <property type="entry name" value="Ribosomal protein L11, C-terminal domain"/>
    <property type="match status" value="1"/>
</dbReference>
<dbReference type="PANTHER" id="PTHR11661">
    <property type="entry name" value="60S RIBOSOMAL PROTEIN L12"/>
    <property type="match status" value="1"/>
</dbReference>
<dbReference type="Gene3D" id="3.30.1550.10">
    <property type="entry name" value="Ribosomal protein L11/L12, N-terminal domain"/>
    <property type="match status" value="1"/>
</dbReference>
<dbReference type="InterPro" id="IPR036769">
    <property type="entry name" value="Ribosomal_uL11_C_sf"/>
</dbReference>
<dbReference type="InterPro" id="IPR020785">
    <property type="entry name" value="Ribosomal_uL11_CS"/>
</dbReference>
<dbReference type="Proteomes" id="UP000595917">
    <property type="component" value="Chromosome"/>
</dbReference>
<evidence type="ECO:0000313" key="14">
    <source>
        <dbReference type="Proteomes" id="UP000595917"/>
    </source>
</evidence>
<dbReference type="InterPro" id="IPR020784">
    <property type="entry name" value="Ribosomal_uL11_N"/>
</dbReference>
<sequence length="143" mass="15129">MAKKKVTAMIKLQCPAGKATPAPPVGPALGPHGVSAPQFVQQFNDRTKSMEPGLIIPVVITVYTDKSFTFILKTPPAAVLIKKAIGLEKGSSEPHKTKVGKLPKAKLEEIAKTKMPDLSANDIDGAMKIIAGTARSMGVEVEK</sequence>
<dbReference type="CDD" id="cd00349">
    <property type="entry name" value="Ribosomal_L11"/>
    <property type="match status" value="1"/>
</dbReference>
<keyword evidence="6 7" id="KW-0687">Ribonucleoprotein</keyword>
<dbReference type="GO" id="GO:0070180">
    <property type="term" value="F:large ribosomal subunit rRNA binding"/>
    <property type="evidence" value="ECO:0007669"/>
    <property type="project" value="UniProtKB-UniRule"/>
</dbReference>
<evidence type="ECO:0000256" key="9">
    <source>
        <dbReference type="RuleBase" id="RU003979"/>
    </source>
</evidence>
<evidence type="ECO:0000256" key="1">
    <source>
        <dbReference type="ARBA" id="ARBA00010537"/>
    </source>
</evidence>
<keyword evidence="2 7" id="KW-0488">Methylation</keyword>
<evidence type="ECO:0000256" key="4">
    <source>
        <dbReference type="ARBA" id="ARBA00022884"/>
    </source>
</evidence>
<dbReference type="GO" id="GO:0022625">
    <property type="term" value="C:cytosolic large ribosomal subunit"/>
    <property type="evidence" value="ECO:0007669"/>
    <property type="project" value="TreeGrafter"/>
</dbReference>
<organism evidence="13 14">
    <name type="scientific">Breznakiella homolactica</name>
    <dbReference type="NCBI Taxonomy" id="2798577"/>
    <lineage>
        <taxon>Bacteria</taxon>
        <taxon>Pseudomonadati</taxon>
        <taxon>Spirochaetota</taxon>
        <taxon>Spirochaetia</taxon>
        <taxon>Spirochaetales</taxon>
        <taxon>Breznakiellaceae</taxon>
        <taxon>Breznakiella</taxon>
    </lineage>
</organism>
<dbReference type="InterPro" id="IPR006519">
    <property type="entry name" value="Ribosomal_uL11_bac-typ"/>
</dbReference>
<proteinExistence type="inferred from homology"/>
<dbReference type="KEGG" id="bhc:JFL75_00035"/>
<dbReference type="InterPro" id="IPR000911">
    <property type="entry name" value="Ribosomal_uL11"/>
</dbReference>
<dbReference type="FunFam" id="1.10.10.250:FF:000001">
    <property type="entry name" value="50S ribosomal protein L11"/>
    <property type="match status" value="1"/>
</dbReference>
<name>A0A7T7XN50_9SPIR</name>
<keyword evidence="14" id="KW-1185">Reference proteome</keyword>
<dbReference type="FunFam" id="3.30.1550.10:FF:000006">
    <property type="entry name" value="50S ribosomal protein L11"/>
    <property type="match status" value="1"/>
</dbReference>
<dbReference type="SUPFAM" id="SSF54747">
    <property type="entry name" value="Ribosomal L11/L12e N-terminal domain"/>
    <property type="match status" value="1"/>
</dbReference>
<evidence type="ECO:0000259" key="11">
    <source>
        <dbReference type="Pfam" id="PF03946"/>
    </source>
</evidence>
<evidence type="ECO:0000256" key="5">
    <source>
        <dbReference type="ARBA" id="ARBA00022980"/>
    </source>
</evidence>
<comment type="PTM">
    <text evidence="7 9">One or more lysine residues are methylated.</text>
</comment>
<dbReference type="AlphaFoldDB" id="A0A7T7XN50"/>
<dbReference type="InterPro" id="IPR020783">
    <property type="entry name" value="Ribosomal_uL11_C"/>
</dbReference>
<dbReference type="EMBL" id="CP067089">
    <property type="protein sequence ID" value="QQO09353.1"/>
    <property type="molecule type" value="Genomic_DNA"/>
</dbReference>
<evidence type="ECO:0000256" key="8">
    <source>
        <dbReference type="RuleBase" id="RU003978"/>
    </source>
</evidence>
<comment type="function">
    <text evidence="7 9">Forms part of the ribosomal stalk which helps the ribosome interact with GTP-bound translation factors.</text>
</comment>
<evidence type="ECO:0000259" key="10">
    <source>
        <dbReference type="Pfam" id="PF00298"/>
    </source>
</evidence>
<dbReference type="Gene3D" id="1.10.10.250">
    <property type="entry name" value="Ribosomal protein L11, C-terminal domain"/>
    <property type="match status" value="1"/>
</dbReference>
<dbReference type="InterPro" id="IPR036796">
    <property type="entry name" value="Ribosomal_uL11_N_sf"/>
</dbReference>
<accession>A0A7T7XN50</accession>
<gene>
    <name evidence="7 13" type="primary">rplK</name>
    <name evidence="13" type="ORF">JFL75_00035</name>
    <name evidence="12" type="ORF">JFL75_20800</name>
</gene>
<evidence type="ECO:0000256" key="7">
    <source>
        <dbReference type="HAMAP-Rule" id="MF_00736"/>
    </source>
</evidence>
<evidence type="ECO:0000313" key="13">
    <source>
        <dbReference type="EMBL" id="QQO09353.1"/>
    </source>
</evidence>
<dbReference type="SMART" id="SM00649">
    <property type="entry name" value="RL11"/>
    <property type="match status" value="1"/>
</dbReference>
<comment type="subunit">
    <text evidence="7">Part of the ribosomal stalk of the 50S ribosomal subunit. Interacts with L10 and the large rRNA to form the base of the stalk. L10 forms an elongated spine to which L12 dimers bind in a sequential fashion forming a multimeric L10(L12)X complex.</text>
</comment>
<dbReference type="HAMAP" id="MF_00736">
    <property type="entry name" value="Ribosomal_uL11"/>
    <property type="match status" value="1"/>
</dbReference>
<feature type="domain" description="Large ribosomal subunit protein uL11 N-terminal" evidence="11">
    <location>
        <begin position="10"/>
        <end position="68"/>
    </location>
</feature>
<evidence type="ECO:0000313" key="12">
    <source>
        <dbReference type="EMBL" id="QQO09336.1"/>
    </source>
</evidence>
<protein>
    <recommendedName>
        <fullName evidence="7">Large ribosomal subunit protein uL11</fullName>
    </recommendedName>
</protein>
<keyword evidence="3 7" id="KW-0699">rRNA-binding</keyword>
<dbReference type="PANTHER" id="PTHR11661:SF1">
    <property type="entry name" value="LARGE RIBOSOMAL SUBUNIT PROTEIN UL11M"/>
    <property type="match status" value="1"/>
</dbReference>
<keyword evidence="4 7" id="KW-0694">RNA-binding</keyword>
<dbReference type="EMBL" id="CP067089">
    <property type="protein sequence ID" value="QQO09336.1"/>
    <property type="molecule type" value="Genomic_DNA"/>
</dbReference>
<feature type="domain" description="Large ribosomal subunit protein uL11 C-terminal" evidence="10">
    <location>
        <begin position="73"/>
        <end position="141"/>
    </location>
</feature>
<evidence type="ECO:0000256" key="2">
    <source>
        <dbReference type="ARBA" id="ARBA00022481"/>
    </source>
</evidence>
<evidence type="ECO:0000256" key="3">
    <source>
        <dbReference type="ARBA" id="ARBA00022730"/>
    </source>
</evidence>
<dbReference type="NCBIfam" id="TIGR01632">
    <property type="entry name" value="L11_bact"/>
    <property type="match status" value="1"/>
</dbReference>
<dbReference type="RefSeq" id="WP_215626642.1">
    <property type="nucleotide sequence ID" value="NZ_CP067089.2"/>
</dbReference>
<dbReference type="GO" id="GO:0006412">
    <property type="term" value="P:translation"/>
    <property type="evidence" value="ECO:0007669"/>
    <property type="project" value="UniProtKB-UniRule"/>
</dbReference>
<dbReference type="PROSITE" id="PS00359">
    <property type="entry name" value="RIBOSOMAL_L11"/>
    <property type="match status" value="1"/>
</dbReference>